<sequence>MKSTTQQDYDLILIGSGIGALTVASLMAQLRGKRVLILERHFIAGGFTHSFQRKGFHWDPGLHYVGQMRPGSSTRHLFDLVTHQQVQWQKMPNLFEKFVYPGLTFDLYDDPQQYQADLIERFSAEAPAIRQYFKDLKKGSAALFLDAAKQNGSFLSKLVGQVAKLWHGIDLSLTTQEYLDQHFQDPKLKALLASQWLDYGVSPAASPFALHATIATHYLNGGYYPVGGAGTIAQAVQQVVEDHNGNVLVNREVDEILLDEGQAVGVRVRNLKARDQAFEEYYAPVIISNAGAYNTYLKFIPAHYPIPFRNSLKQFVEKQSPATNVALYIGFSEDPRQLGFQGENHWIYTTFDHQAVECEKGKWLQSGQPLQAYLSFPSLKDPKATKHTAEIIALADYDSFASWRDQGWLHRDEQYQALKDRIQSVLLDLVEQHYPGFTDLVDYCEVSTPLTNEHFTDHPKGGMYGLPMLVDRFAPQNRAWTKIQTPIPGLYMTGSDVYMLGIVGSMMGALLTASQLSDGISILQAFMAAAKVKAVESNTDKPTMAKASALS</sequence>
<organism evidence="7 8">
    <name type="scientific">Acaryochloris marina (strain MBIC 11017)</name>
    <dbReference type="NCBI Taxonomy" id="329726"/>
    <lineage>
        <taxon>Bacteria</taxon>
        <taxon>Bacillati</taxon>
        <taxon>Cyanobacteriota</taxon>
        <taxon>Cyanophyceae</taxon>
        <taxon>Acaryochloridales</taxon>
        <taxon>Acaryochloridaceae</taxon>
        <taxon>Acaryochloris</taxon>
    </lineage>
</organism>
<evidence type="ECO:0000313" key="7">
    <source>
        <dbReference type="EMBL" id="ABW31027.1"/>
    </source>
</evidence>
<dbReference type="HOGENOM" id="CLU_019722_1_0_3"/>
<evidence type="ECO:0000313" key="8">
    <source>
        <dbReference type="Proteomes" id="UP000000268"/>
    </source>
</evidence>
<evidence type="ECO:0000256" key="5">
    <source>
        <dbReference type="ARBA" id="ARBA00023027"/>
    </source>
</evidence>
<name>B0C3U0_ACAM1</name>
<dbReference type="RefSeq" id="WP_012166223.1">
    <property type="nucleotide sequence ID" value="NC_009925.1"/>
</dbReference>
<accession>B0C3U0</accession>
<keyword evidence="6" id="KW-0472">Membrane</keyword>
<dbReference type="Proteomes" id="UP000000268">
    <property type="component" value="Chromosome"/>
</dbReference>
<dbReference type="AlphaFoldDB" id="B0C3U0"/>
<dbReference type="InterPro" id="IPR052206">
    <property type="entry name" value="Retinol_saturase"/>
</dbReference>
<proteinExistence type="predicted"/>
<gene>
    <name evidence="7" type="ordered locus">AM1_6095</name>
</gene>
<keyword evidence="1" id="KW-0285">Flavoprotein</keyword>
<evidence type="ECO:0000256" key="4">
    <source>
        <dbReference type="ARBA" id="ARBA00022857"/>
    </source>
</evidence>
<evidence type="ECO:0000256" key="2">
    <source>
        <dbReference type="ARBA" id="ARBA00022729"/>
    </source>
</evidence>
<dbReference type="OrthoDB" id="9814556at2"/>
<keyword evidence="4" id="KW-0521">NADP</keyword>
<evidence type="ECO:0000256" key="3">
    <source>
        <dbReference type="ARBA" id="ARBA00022827"/>
    </source>
</evidence>
<dbReference type="STRING" id="329726.AM1_6095"/>
<keyword evidence="5" id="KW-0520">NAD</keyword>
<dbReference type="InterPro" id="IPR036188">
    <property type="entry name" value="FAD/NAD-bd_sf"/>
</dbReference>
<dbReference type="eggNOG" id="COG1233">
    <property type="taxonomic scope" value="Bacteria"/>
</dbReference>
<dbReference type="SUPFAM" id="SSF51905">
    <property type="entry name" value="FAD/NAD(P)-binding domain"/>
    <property type="match status" value="1"/>
</dbReference>
<evidence type="ECO:0008006" key="9">
    <source>
        <dbReference type="Google" id="ProtNLM"/>
    </source>
</evidence>
<evidence type="ECO:0000256" key="6">
    <source>
        <dbReference type="SAM" id="Phobius"/>
    </source>
</evidence>
<dbReference type="EMBL" id="CP000828">
    <property type="protein sequence ID" value="ABW31027.1"/>
    <property type="molecule type" value="Genomic_DNA"/>
</dbReference>
<keyword evidence="8" id="KW-1185">Reference proteome</keyword>
<protein>
    <recommendedName>
        <fullName evidence="9">Phytoene dehydrogenase</fullName>
    </recommendedName>
</protein>
<dbReference type="KEGG" id="amr:AM1_6095"/>
<reference evidence="7 8" key="1">
    <citation type="journal article" date="2008" name="Proc. Natl. Acad. Sci. U.S.A.">
        <title>Niche adaptation and genome expansion in the chlorophyll d-producing cyanobacterium Acaryochloris marina.</title>
        <authorList>
            <person name="Swingley W.D."/>
            <person name="Chen M."/>
            <person name="Cheung P.C."/>
            <person name="Conrad A.L."/>
            <person name="Dejesa L.C."/>
            <person name="Hao J."/>
            <person name="Honchak B.M."/>
            <person name="Karbach L.E."/>
            <person name="Kurdoglu A."/>
            <person name="Lahiri S."/>
            <person name="Mastrian S.D."/>
            <person name="Miyashita H."/>
            <person name="Page L."/>
            <person name="Ramakrishna P."/>
            <person name="Satoh S."/>
            <person name="Sattley W.M."/>
            <person name="Shimada Y."/>
            <person name="Taylor H.L."/>
            <person name="Tomo T."/>
            <person name="Tsuchiya T."/>
            <person name="Wang Z.T."/>
            <person name="Raymond J."/>
            <person name="Mimuro M."/>
            <person name="Blankenship R.E."/>
            <person name="Touchman J.W."/>
        </authorList>
    </citation>
    <scope>NUCLEOTIDE SEQUENCE [LARGE SCALE GENOMIC DNA]</scope>
    <source>
        <strain evidence="8">MBIC 11017</strain>
    </source>
</reference>
<dbReference type="PANTHER" id="PTHR46091:SF3">
    <property type="entry name" value="AMINE OXIDASE DOMAIN-CONTAINING PROTEIN"/>
    <property type="match status" value="1"/>
</dbReference>
<feature type="transmembrane region" description="Helical" evidence="6">
    <location>
        <begin position="12"/>
        <end position="30"/>
    </location>
</feature>
<evidence type="ECO:0000256" key="1">
    <source>
        <dbReference type="ARBA" id="ARBA00022630"/>
    </source>
</evidence>
<keyword evidence="3" id="KW-0274">FAD</keyword>
<dbReference type="Pfam" id="PF13450">
    <property type="entry name" value="NAD_binding_8"/>
    <property type="match status" value="1"/>
</dbReference>
<dbReference type="Gene3D" id="3.50.50.60">
    <property type="entry name" value="FAD/NAD(P)-binding domain"/>
    <property type="match status" value="2"/>
</dbReference>
<dbReference type="PANTHER" id="PTHR46091">
    <property type="entry name" value="BLR7054 PROTEIN"/>
    <property type="match status" value="1"/>
</dbReference>
<keyword evidence="6" id="KW-1133">Transmembrane helix</keyword>
<keyword evidence="6" id="KW-0812">Transmembrane</keyword>
<keyword evidence="2" id="KW-0732">Signal</keyword>